<sequence length="81" mass="8931">MLSGLGLTDRKQYAYLHPKAKDLAHFEYDRKDKVVVTDLVLLKLEQCPICIEMRAAALQSVLGCVMPLILAQVSAIGVSTE</sequence>
<evidence type="ECO:0000313" key="1">
    <source>
        <dbReference type="EMBL" id="KAJ8963864.1"/>
    </source>
</evidence>
<gene>
    <name evidence="1" type="ORF">NQ314_005322</name>
</gene>
<dbReference type="EMBL" id="JANEYF010001471">
    <property type="protein sequence ID" value="KAJ8963864.1"/>
    <property type="molecule type" value="Genomic_DNA"/>
</dbReference>
<comment type="caution">
    <text evidence="1">The sequence shown here is derived from an EMBL/GenBank/DDBJ whole genome shotgun (WGS) entry which is preliminary data.</text>
</comment>
<dbReference type="Proteomes" id="UP001162156">
    <property type="component" value="Unassembled WGS sequence"/>
</dbReference>
<reference evidence="1" key="1">
    <citation type="journal article" date="2023" name="Insect Mol. Biol.">
        <title>Genome sequencing provides insights into the evolution of gene families encoding plant cell wall-degrading enzymes in longhorned beetles.</title>
        <authorList>
            <person name="Shin N.R."/>
            <person name="Okamura Y."/>
            <person name="Kirsch R."/>
            <person name="Pauchet Y."/>
        </authorList>
    </citation>
    <scope>NUCLEOTIDE SEQUENCE</scope>
    <source>
        <strain evidence="1">RBIC_L_NR</strain>
    </source>
</reference>
<name>A0AAV8ZHQ2_9CUCU</name>
<dbReference type="AlphaFoldDB" id="A0AAV8ZHQ2"/>
<evidence type="ECO:0000313" key="2">
    <source>
        <dbReference type="Proteomes" id="UP001162156"/>
    </source>
</evidence>
<protein>
    <submittedName>
        <fullName evidence="1">Uncharacterized protein</fullName>
    </submittedName>
</protein>
<organism evidence="1 2">
    <name type="scientific">Rhamnusium bicolor</name>
    <dbReference type="NCBI Taxonomy" id="1586634"/>
    <lineage>
        <taxon>Eukaryota</taxon>
        <taxon>Metazoa</taxon>
        <taxon>Ecdysozoa</taxon>
        <taxon>Arthropoda</taxon>
        <taxon>Hexapoda</taxon>
        <taxon>Insecta</taxon>
        <taxon>Pterygota</taxon>
        <taxon>Neoptera</taxon>
        <taxon>Endopterygota</taxon>
        <taxon>Coleoptera</taxon>
        <taxon>Polyphaga</taxon>
        <taxon>Cucujiformia</taxon>
        <taxon>Chrysomeloidea</taxon>
        <taxon>Cerambycidae</taxon>
        <taxon>Lepturinae</taxon>
        <taxon>Rhagiini</taxon>
        <taxon>Rhamnusium</taxon>
    </lineage>
</organism>
<accession>A0AAV8ZHQ2</accession>
<keyword evidence="2" id="KW-1185">Reference proteome</keyword>
<proteinExistence type="predicted"/>